<dbReference type="KEGG" id="pavi:110749349"/>
<sequence>MLKLKYIGLRAFTIIGEQHSFISSAVKLRCNARIDNPLSARASSCITTFPRSFNSSPSEYDDYSELGSPVPKAPSNPRKLMTEKPEPYMQKTNRKKNSSGKPSKSSISSKDVSSKRETSRRASLDLEVITKGFDLPIHPPDDQEAVTIRITNINSETSDSAVHSMCMSCGSLEGVVRTKADAVDALFSVKDNMGIQSLIRKLNRTIVNDHKWSANLHSRDSAPAVTSKQSNANCDLGLDISRHLGDLRGQITLKTVCIEDLEYLHNALLHLEAQPDRSSSIPNSDS</sequence>
<feature type="compositionally biased region" description="Basic and acidic residues" evidence="1">
    <location>
        <begin position="112"/>
        <end position="121"/>
    </location>
</feature>
<dbReference type="AlphaFoldDB" id="A0A6P5RQ70"/>
<evidence type="ECO:0000313" key="2">
    <source>
        <dbReference type="Proteomes" id="UP000515124"/>
    </source>
</evidence>
<reference evidence="3" key="1">
    <citation type="submission" date="2025-08" db="UniProtKB">
        <authorList>
            <consortium name="RefSeq"/>
        </authorList>
    </citation>
    <scope>IDENTIFICATION</scope>
</reference>
<dbReference type="GeneID" id="110749349"/>
<organism evidence="2 3">
    <name type="scientific">Prunus avium</name>
    <name type="common">Cherry</name>
    <name type="synonym">Cerasus avium</name>
    <dbReference type="NCBI Taxonomy" id="42229"/>
    <lineage>
        <taxon>Eukaryota</taxon>
        <taxon>Viridiplantae</taxon>
        <taxon>Streptophyta</taxon>
        <taxon>Embryophyta</taxon>
        <taxon>Tracheophyta</taxon>
        <taxon>Spermatophyta</taxon>
        <taxon>Magnoliopsida</taxon>
        <taxon>eudicotyledons</taxon>
        <taxon>Gunneridae</taxon>
        <taxon>Pentapetalae</taxon>
        <taxon>rosids</taxon>
        <taxon>fabids</taxon>
        <taxon>Rosales</taxon>
        <taxon>Rosaceae</taxon>
        <taxon>Amygdaloideae</taxon>
        <taxon>Amygdaleae</taxon>
        <taxon>Prunus</taxon>
    </lineage>
</organism>
<name>A0A6P5RQ70_PRUAV</name>
<dbReference type="Proteomes" id="UP000515124">
    <property type="component" value="Unplaced"/>
</dbReference>
<accession>A0A6P5RQ70</accession>
<evidence type="ECO:0000256" key="1">
    <source>
        <dbReference type="SAM" id="MobiDB-lite"/>
    </source>
</evidence>
<evidence type="ECO:0000313" key="3">
    <source>
        <dbReference type="RefSeq" id="XP_021805129.1"/>
    </source>
</evidence>
<protein>
    <submittedName>
        <fullName evidence="3">Uncharacterized protein LOC110749349 isoform X1</fullName>
    </submittedName>
</protein>
<keyword evidence="2" id="KW-1185">Reference proteome</keyword>
<feature type="compositionally biased region" description="Low complexity" evidence="1">
    <location>
        <begin position="99"/>
        <end position="111"/>
    </location>
</feature>
<dbReference type="RefSeq" id="XP_021805129.1">
    <property type="nucleotide sequence ID" value="XM_021949437.1"/>
</dbReference>
<proteinExistence type="predicted"/>
<feature type="region of interest" description="Disordered" evidence="1">
    <location>
        <begin position="55"/>
        <end position="121"/>
    </location>
</feature>
<dbReference type="Gramene" id="Pav_sc0000130.1_g330.1.mk:mrna">
    <property type="protein sequence ID" value="Pav_sc0000130.1_g330.1.mk:mrna"/>
    <property type="gene ID" value="Pav_sc0000130.1_g330.1.mk"/>
</dbReference>
<gene>
    <name evidence="3" type="primary">LOC110749349</name>
</gene>